<dbReference type="AlphaFoldDB" id="A0A5C0SGX9"/>
<proteinExistence type="predicted"/>
<feature type="domain" description="DDH" evidence="1">
    <location>
        <begin position="21"/>
        <end position="160"/>
    </location>
</feature>
<protein>
    <submittedName>
        <fullName evidence="3">Bifunctional oligoribonuclease/PAP phosphatase NrnA</fullName>
    </submittedName>
</protein>
<dbReference type="InterPro" id="IPR051319">
    <property type="entry name" value="Oligoribo/pAp-PDE_c-di-AMP_PDE"/>
</dbReference>
<dbReference type="KEGG" id="crs:FQB35_07490"/>
<keyword evidence="4" id="KW-1185">Reference proteome</keyword>
<dbReference type="InterPro" id="IPR003156">
    <property type="entry name" value="DHHA1_dom"/>
</dbReference>
<reference evidence="3 4" key="1">
    <citation type="submission" date="2019-07" db="EMBL/GenBank/DDBJ databases">
        <title>Complete genome of Crassaminicella thermophila SY095.</title>
        <authorList>
            <person name="Li X."/>
        </authorList>
    </citation>
    <scope>NUCLEOTIDE SEQUENCE [LARGE SCALE GENOMIC DNA]</scope>
    <source>
        <strain evidence="3 4">SY095</strain>
    </source>
</reference>
<feature type="domain" description="DHHA1" evidence="2">
    <location>
        <begin position="240"/>
        <end position="322"/>
    </location>
</feature>
<dbReference type="SUPFAM" id="SSF64182">
    <property type="entry name" value="DHH phosphoesterases"/>
    <property type="match status" value="1"/>
</dbReference>
<dbReference type="RefSeq" id="WP_148809384.1">
    <property type="nucleotide sequence ID" value="NZ_CP042243.1"/>
</dbReference>
<dbReference type="InterPro" id="IPR001667">
    <property type="entry name" value="DDH_dom"/>
</dbReference>
<accession>A0A5C0SGX9</accession>
<dbReference type="Gene3D" id="3.90.1640.10">
    <property type="entry name" value="inorganic pyrophosphatase (n-terminal core)"/>
    <property type="match status" value="1"/>
</dbReference>
<dbReference type="Pfam" id="PF01368">
    <property type="entry name" value="DHH"/>
    <property type="match status" value="1"/>
</dbReference>
<dbReference type="Pfam" id="PF02272">
    <property type="entry name" value="DHHA1"/>
    <property type="match status" value="1"/>
</dbReference>
<dbReference type="Gene3D" id="3.10.310.30">
    <property type="match status" value="1"/>
</dbReference>
<dbReference type="InterPro" id="IPR038763">
    <property type="entry name" value="DHH_sf"/>
</dbReference>
<evidence type="ECO:0000313" key="3">
    <source>
        <dbReference type="EMBL" id="QEK12229.1"/>
    </source>
</evidence>
<dbReference type="EMBL" id="CP042243">
    <property type="protein sequence ID" value="QEK12229.1"/>
    <property type="molecule type" value="Genomic_DNA"/>
</dbReference>
<evidence type="ECO:0000313" key="4">
    <source>
        <dbReference type="Proteomes" id="UP000324646"/>
    </source>
</evidence>
<name>A0A5C0SGX9_CRATE</name>
<dbReference type="Proteomes" id="UP000324646">
    <property type="component" value="Chromosome"/>
</dbReference>
<dbReference type="PANTHER" id="PTHR47618">
    <property type="entry name" value="BIFUNCTIONAL OLIGORIBONUCLEASE AND PAP PHOSPHATASE NRNA"/>
    <property type="match status" value="1"/>
</dbReference>
<dbReference type="OrthoDB" id="9803668at2"/>
<sequence length="323" mass="36425">MKIQKINNPKEIAELFYKAHNILLLPHIIPDGDTIGSSIALYLALKKLGKNPYVLIEDDIPYNIEFLMPYNICYDLDEEIVLDLVVSIDCSDTDRLGDRRKYVDQVKSSLNIDHHVTNTNFAMYNYVDSKAAATGELVYSIIKALEVPITKDIATCIYTALSTDTGSFKYDNTSPKTHRIAAELLEKNIDLNRITTEIYQKKPIHKVRLLSAALNTLEFYFEGKLAILSITKDMLEENKAKIEDADNFIEFARDIDGVEVGVLLKEVSKNQIKVGFRAKYDVDVSKVAKVFDGGGHKKASGCTIYSSIEEAKRNIVKIIDNYL</sequence>
<dbReference type="PANTHER" id="PTHR47618:SF1">
    <property type="entry name" value="BIFUNCTIONAL OLIGORIBONUCLEASE AND PAP PHOSPHATASE NRNA"/>
    <property type="match status" value="1"/>
</dbReference>
<organism evidence="3 4">
    <name type="scientific">Crassaminicella thermophila</name>
    <dbReference type="NCBI Taxonomy" id="2599308"/>
    <lineage>
        <taxon>Bacteria</taxon>
        <taxon>Bacillati</taxon>
        <taxon>Bacillota</taxon>
        <taxon>Clostridia</taxon>
        <taxon>Eubacteriales</taxon>
        <taxon>Clostridiaceae</taxon>
        <taxon>Crassaminicella</taxon>
    </lineage>
</organism>
<gene>
    <name evidence="3" type="ORF">FQB35_07490</name>
</gene>
<evidence type="ECO:0000259" key="2">
    <source>
        <dbReference type="Pfam" id="PF02272"/>
    </source>
</evidence>
<dbReference type="GO" id="GO:0003676">
    <property type="term" value="F:nucleic acid binding"/>
    <property type="evidence" value="ECO:0007669"/>
    <property type="project" value="InterPro"/>
</dbReference>
<evidence type="ECO:0000259" key="1">
    <source>
        <dbReference type="Pfam" id="PF01368"/>
    </source>
</evidence>